<dbReference type="Proteomes" id="UP000723714">
    <property type="component" value="Unassembled WGS sequence"/>
</dbReference>
<sequence>MKVVVAIDSLKGSLSSMEAGLAIKEGVRLAHPDADVVVKPLADGGEGTTDALIEGMGGERIDITITGPLGKPVQAYYGYLEETKTAILEMASAAGIILVSKEEKNPLTATTYGVGEMILDAVDRGCRNFIIGIGGSATNDGGIGMLKALGYTFLDADGQDAGQGAQALGKVTSIRKEHVSKALAECHFQVACDVTNPLCGENGATYIYGPQKGVTDDIKAQLDADMAHFAEVTSETLGNHFADTDGAGAAGGLGFAFLSYLNAELTPGIELILNAVGLEKELKDADIVVTGEGRLDHQTAMGKAPVGVAKLAKKYGARVLAFAGGVTKDARACNEAGIDAFFPIVRGITTLEEAMKPENARQNMIDSVEQVFRLF</sequence>
<evidence type="ECO:0000313" key="2">
    <source>
        <dbReference type="EMBL" id="MBU3876125.1"/>
    </source>
</evidence>
<keyword evidence="3" id="KW-1185">Reference proteome</keyword>
<comment type="similarity">
    <text evidence="1">Belongs to the glycerate kinase type-1 family.</text>
</comment>
<gene>
    <name evidence="2" type="ORF">HGO97_009905</name>
</gene>
<keyword evidence="1 2" id="KW-0418">Kinase</keyword>
<dbReference type="RefSeq" id="WP_216241141.1">
    <property type="nucleotide sequence ID" value="NZ_JABACJ020000007.1"/>
</dbReference>
<dbReference type="GO" id="GO:0016301">
    <property type="term" value="F:kinase activity"/>
    <property type="evidence" value="ECO:0007669"/>
    <property type="project" value="UniProtKB-KW"/>
</dbReference>
<reference evidence="2 3" key="1">
    <citation type="submission" date="2021-06" db="EMBL/GenBank/DDBJ databases">
        <title>Faecalicatena sp. nov. isolated from porcine feces.</title>
        <authorList>
            <person name="Oh B.S."/>
            <person name="Lee J.H."/>
        </authorList>
    </citation>
    <scope>NUCLEOTIDE SEQUENCE [LARGE SCALE GENOMIC DNA]</scope>
    <source>
        <strain evidence="2 3">AGMB00832</strain>
    </source>
</reference>
<dbReference type="NCBIfam" id="TIGR00045">
    <property type="entry name" value="glycerate kinase"/>
    <property type="match status" value="1"/>
</dbReference>
<dbReference type="PANTHER" id="PTHR21599">
    <property type="entry name" value="GLYCERATE KINASE"/>
    <property type="match status" value="1"/>
</dbReference>
<dbReference type="Pfam" id="PF02595">
    <property type="entry name" value="Gly_kinase"/>
    <property type="match status" value="1"/>
</dbReference>
<organism evidence="2 3">
    <name type="scientific">Faecalicatena faecalis</name>
    <dbReference type="NCBI Taxonomy" id="2726362"/>
    <lineage>
        <taxon>Bacteria</taxon>
        <taxon>Bacillati</taxon>
        <taxon>Bacillota</taxon>
        <taxon>Clostridia</taxon>
        <taxon>Lachnospirales</taxon>
        <taxon>Lachnospiraceae</taxon>
        <taxon>Faecalicatena</taxon>
    </lineage>
</organism>
<dbReference type="EMBL" id="JABACJ020000007">
    <property type="protein sequence ID" value="MBU3876125.1"/>
    <property type="molecule type" value="Genomic_DNA"/>
</dbReference>
<dbReference type="InterPro" id="IPR004381">
    <property type="entry name" value="Glycerate_kinase"/>
</dbReference>
<evidence type="ECO:0000313" key="3">
    <source>
        <dbReference type="Proteomes" id="UP000723714"/>
    </source>
</evidence>
<dbReference type="PANTHER" id="PTHR21599:SF0">
    <property type="entry name" value="GLYCERATE KINASE"/>
    <property type="match status" value="1"/>
</dbReference>
<comment type="caution">
    <text evidence="2">The sequence shown here is derived from an EMBL/GenBank/DDBJ whole genome shotgun (WGS) entry which is preliminary data.</text>
</comment>
<protein>
    <submittedName>
        <fullName evidence="2">Glycerate kinase</fullName>
    </submittedName>
</protein>
<evidence type="ECO:0000256" key="1">
    <source>
        <dbReference type="PIRNR" id="PIRNR006078"/>
    </source>
</evidence>
<proteinExistence type="inferred from homology"/>
<keyword evidence="1" id="KW-0808">Transferase</keyword>
<dbReference type="PIRSF" id="PIRSF006078">
    <property type="entry name" value="GlxK"/>
    <property type="match status" value="1"/>
</dbReference>
<accession>A0ABS6D3F6</accession>
<name>A0ABS6D3F6_9FIRM</name>